<dbReference type="InterPro" id="IPR018929">
    <property type="entry name" value="DUF2510"/>
</dbReference>
<comment type="caution">
    <text evidence="2">The sequence shown here is derived from an EMBL/GenBank/DDBJ whole genome shotgun (WGS) entry which is preliminary data.</text>
</comment>
<gene>
    <name evidence="2" type="ORF">GCM10009545_32440</name>
</gene>
<proteinExistence type="predicted"/>
<dbReference type="Pfam" id="PF10708">
    <property type="entry name" value="DUF2510"/>
    <property type="match status" value="1"/>
</dbReference>
<name>A0ABP3MWS4_9PSEU</name>
<protein>
    <recommendedName>
        <fullName evidence="1">DUF2510 domain-containing protein</fullName>
    </recommendedName>
</protein>
<dbReference type="Proteomes" id="UP001500220">
    <property type="component" value="Unassembled WGS sequence"/>
</dbReference>
<dbReference type="EMBL" id="BAAAHC010000012">
    <property type="protein sequence ID" value="GAA0527611.1"/>
    <property type="molecule type" value="Genomic_DNA"/>
</dbReference>
<sequence length="184" mass="20453">MMPPPVPARPPAWLPDPLDESLLRYWDGHRWTFHTVARSARPLPATPPPRTFRPDVAAVLERMRGARVGTMTKIALLPDYLQPEERVLALAAAQGDGLGVLACTNRRLLFLFAGLLQRQFRHVDWNTARAVVYNHTTRTFAVYTREPGTRAVPAMVVRIDRVDDAEAVACAARAASAVPRLDVV</sequence>
<reference evidence="3" key="1">
    <citation type="journal article" date="2019" name="Int. J. Syst. Evol. Microbiol.">
        <title>The Global Catalogue of Microorganisms (GCM) 10K type strain sequencing project: providing services to taxonomists for standard genome sequencing and annotation.</title>
        <authorList>
            <consortium name="The Broad Institute Genomics Platform"/>
            <consortium name="The Broad Institute Genome Sequencing Center for Infectious Disease"/>
            <person name="Wu L."/>
            <person name="Ma J."/>
        </authorList>
    </citation>
    <scope>NUCLEOTIDE SEQUENCE [LARGE SCALE GENOMIC DNA]</scope>
    <source>
        <strain evidence="3">JCM 10664</strain>
    </source>
</reference>
<evidence type="ECO:0000313" key="2">
    <source>
        <dbReference type="EMBL" id="GAA0527611.1"/>
    </source>
</evidence>
<keyword evidence="3" id="KW-1185">Reference proteome</keyword>
<dbReference type="RefSeq" id="WP_346073451.1">
    <property type="nucleotide sequence ID" value="NZ_BAAAHC010000012.1"/>
</dbReference>
<organism evidence="2 3">
    <name type="scientific">Saccharopolyspora thermophila</name>
    <dbReference type="NCBI Taxonomy" id="89367"/>
    <lineage>
        <taxon>Bacteria</taxon>
        <taxon>Bacillati</taxon>
        <taxon>Actinomycetota</taxon>
        <taxon>Actinomycetes</taxon>
        <taxon>Pseudonocardiales</taxon>
        <taxon>Pseudonocardiaceae</taxon>
        <taxon>Saccharopolyspora</taxon>
    </lineage>
</organism>
<accession>A0ABP3MWS4</accession>
<evidence type="ECO:0000313" key="3">
    <source>
        <dbReference type="Proteomes" id="UP001500220"/>
    </source>
</evidence>
<evidence type="ECO:0000259" key="1">
    <source>
        <dbReference type="Pfam" id="PF10708"/>
    </source>
</evidence>
<feature type="domain" description="DUF2510" evidence="1">
    <location>
        <begin position="11"/>
        <end position="41"/>
    </location>
</feature>